<proteinExistence type="inferred from homology"/>
<dbReference type="EMBL" id="JANAVB010041419">
    <property type="protein sequence ID" value="KAJ6796167.1"/>
    <property type="molecule type" value="Genomic_DNA"/>
</dbReference>
<dbReference type="InterPro" id="IPR012334">
    <property type="entry name" value="Pectin_lyas_fold"/>
</dbReference>
<dbReference type="Pfam" id="PF00295">
    <property type="entry name" value="Glyco_hydro_28"/>
    <property type="match status" value="1"/>
</dbReference>
<accession>A0AAX6DWE9</accession>
<dbReference type="InterPro" id="IPR011050">
    <property type="entry name" value="Pectin_lyase_fold/virulence"/>
</dbReference>
<evidence type="ECO:0000256" key="3">
    <source>
        <dbReference type="ARBA" id="ARBA00023295"/>
    </source>
</evidence>
<dbReference type="PANTHER" id="PTHR31339:SF9">
    <property type="entry name" value="PLASMIN AND FIBRONECTIN-BINDING PROTEIN A"/>
    <property type="match status" value="1"/>
</dbReference>
<organism evidence="5 6">
    <name type="scientific">Iris pallida</name>
    <name type="common">Sweet iris</name>
    <dbReference type="NCBI Taxonomy" id="29817"/>
    <lineage>
        <taxon>Eukaryota</taxon>
        <taxon>Viridiplantae</taxon>
        <taxon>Streptophyta</taxon>
        <taxon>Embryophyta</taxon>
        <taxon>Tracheophyta</taxon>
        <taxon>Spermatophyta</taxon>
        <taxon>Magnoliopsida</taxon>
        <taxon>Liliopsida</taxon>
        <taxon>Asparagales</taxon>
        <taxon>Iridaceae</taxon>
        <taxon>Iridoideae</taxon>
        <taxon>Irideae</taxon>
        <taxon>Iris</taxon>
    </lineage>
</organism>
<dbReference type="GO" id="GO:0004650">
    <property type="term" value="F:polygalacturonase activity"/>
    <property type="evidence" value="ECO:0007669"/>
    <property type="project" value="InterPro"/>
</dbReference>
<dbReference type="PANTHER" id="PTHR31339">
    <property type="entry name" value="PECTIN LYASE-RELATED"/>
    <property type="match status" value="1"/>
</dbReference>
<dbReference type="Gene3D" id="2.160.20.10">
    <property type="entry name" value="Single-stranded right-handed beta-helix, Pectin lyase-like"/>
    <property type="match status" value="1"/>
</dbReference>
<keyword evidence="2 4" id="KW-0378">Hydrolase</keyword>
<dbReference type="AlphaFoldDB" id="A0AAX6DWE9"/>
<evidence type="ECO:0000313" key="6">
    <source>
        <dbReference type="Proteomes" id="UP001140949"/>
    </source>
</evidence>
<comment type="similarity">
    <text evidence="1 4">Belongs to the glycosyl hydrolase 28 family.</text>
</comment>
<keyword evidence="3 4" id="KW-0326">Glycosidase</keyword>
<name>A0AAX6DWE9_IRIPA</name>
<evidence type="ECO:0000256" key="2">
    <source>
        <dbReference type="ARBA" id="ARBA00022801"/>
    </source>
</evidence>
<dbReference type="InterPro" id="IPR000743">
    <property type="entry name" value="Glyco_hydro_28"/>
</dbReference>
<evidence type="ECO:0000313" key="5">
    <source>
        <dbReference type="EMBL" id="KAJ6796167.1"/>
    </source>
</evidence>
<reference evidence="5" key="2">
    <citation type="submission" date="2023-04" db="EMBL/GenBank/DDBJ databases">
        <authorList>
            <person name="Bruccoleri R.E."/>
            <person name="Oakeley E.J."/>
            <person name="Faust A.-M."/>
            <person name="Dessus-Babus S."/>
            <person name="Altorfer M."/>
            <person name="Burckhardt D."/>
            <person name="Oertli M."/>
            <person name="Naumann U."/>
            <person name="Petersen F."/>
            <person name="Wong J."/>
        </authorList>
    </citation>
    <scope>NUCLEOTIDE SEQUENCE</scope>
    <source>
        <strain evidence="5">GSM-AAB239-AS_SAM_17_03QT</strain>
        <tissue evidence="5">Leaf</tissue>
    </source>
</reference>
<protein>
    <submittedName>
        <fullName evidence="5">Polygalacturonase</fullName>
    </submittedName>
</protein>
<keyword evidence="6" id="KW-1185">Reference proteome</keyword>
<dbReference type="GO" id="GO:0005975">
    <property type="term" value="P:carbohydrate metabolic process"/>
    <property type="evidence" value="ECO:0007669"/>
    <property type="project" value="InterPro"/>
</dbReference>
<dbReference type="SUPFAM" id="SSF51126">
    <property type="entry name" value="Pectin lyase-like"/>
    <property type="match status" value="1"/>
</dbReference>
<reference evidence="5" key="1">
    <citation type="journal article" date="2023" name="GigaByte">
        <title>Genome assembly of the bearded iris, Iris pallida Lam.</title>
        <authorList>
            <person name="Bruccoleri R.E."/>
            <person name="Oakeley E.J."/>
            <person name="Faust A.M.E."/>
            <person name="Altorfer M."/>
            <person name="Dessus-Babus S."/>
            <person name="Burckhardt D."/>
            <person name="Oertli M."/>
            <person name="Naumann U."/>
            <person name="Petersen F."/>
            <person name="Wong J."/>
        </authorList>
    </citation>
    <scope>NUCLEOTIDE SEQUENCE</scope>
    <source>
        <strain evidence="5">GSM-AAB239-AS_SAM_17_03QT</strain>
    </source>
</reference>
<dbReference type="Proteomes" id="UP001140949">
    <property type="component" value="Unassembled WGS sequence"/>
</dbReference>
<dbReference type="InterPro" id="IPR051801">
    <property type="entry name" value="GH28_Enzymes"/>
</dbReference>
<evidence type="ECO:0000256" key="4">
    <source>
        <dbReference type="RuleBase" id="RU361169"/>
    </source>
</evidence>
<comment type="caution">
    <text evidence="5">The sequence shown here is derived from an EMBL/GenBank/DDBJ whole genome shotgun (WGS) entry which is preliminary data.</text>
</comment>
<evidence type="ECO:0000256" key="1">
    <source>
        <dbReference type="ARBA" id="ARBA00008834"/>
    </source>
</evidence>
<gene>
    <name evidence="5" type="ORF">M6B38_222255</name>
</gene>
<sequence length="188" mass="21022">MLSSTSNRLPKGGAQLFVPAGRWLTGSFVLISHLTLSLDKDAVIIGSSDPSDWPIIDPLPSYGRGRELPGRRHQSLIYGYNLTDVIITGENGTIDGQGIVWWDWFHNKTLNYTRPHLVELMYSTGVVISNLTFTNSPFWAIHPVYCSYVHIKNVTIWPLLIHQTQMGLILTLPTMSALKTVTSELVMT</sequence>